<dbReference type="Proteomes" id="UP000006377">
    <property type="component" value="Chromosome"/>
</dbReference>
<sequence length="101" mass="10824">MNRLCRLSLALAFLALAGCGLGRSEYADEPNYKAGYSDGCWTATSRVPGDPSTITRNEEAFKVDKAYNAGWKSGYNACQIRSDTSGSMGMPDSSNRGTGVR</sequence>
<name>A7HRF6_PARL1</name>
<evidence type="ECO:0000313" key="4">
    <source>
        <dbReference type="Proteomes" id="UP000006377"/>
    </source>
</evidence>
<dbReference type="STRING" id="402881.Plav_0866"/>
<evidence type="ECO:0000256" key="1">
    <source>
        <dbReference type="SAM" id="MobiDB-lite"/>
    </source>
</evidence>
<accession>A7HRF6</accession>
<dbReference type="AlphaFoldDB" id="A7HRF6"/>
<evidence type="ECO:0008006" key="5">
    <source>
        <dbReference type="Google" id="ProtNLM"/>
    </source>
</evidence>
<dbReference type="RefSeq" id="WP_012109739.1">
    <property type="nucleotide sequence ID" value="NC_009719.1"/>
</dbReference>
<keyword evidence="4" id="KW-1185">Reference proteome</keyword>
<proteinExistence type="predicted"/>
<dbReference type="eggNOG" id="ENOG5033BD0">
    <property type="taxonomic scope" value="Bacteria"/>
</dbReference>
<feature type="signal peptide" evidence="2">
    <location>
        <begin position="1"/>
        <end position="17"/>
    </location>
</feature>
<evidence type="ECO:0000256" key="2">
    <source>
        <dbReference type="SAM" id="SignalP"/>
    </source>
</evidence>
<dbReference type="EMBL" id="CP000774">
    <property type="protein sequence ID" value="ABS62489.1"/>
    <property type="molecule type" value="Genomic_DNA"/>
</dbReference>
<dbReference type="PROSITE" id="PS51257">
    <property type="entry name" value="PROKAR_LIPOPROTEIN"/>
    <property type="match status" value="1"/>
</dbReference>
<dbReference type="HOGENOM" id="CLU_2288828_0_0_5"/>
<protein>
    <recommendedName>
        <fullName evidence="5">Lipoprotein</fullName>
    </recommendedName>
</protein>
<feature type="region of interest" description="Disordered" evidence="1">
    <location>
        <begin position="82"/>
        <end position="101"/>
    </location>
</feature>
<organism evidence="3 4">
    <name type="scientific">Parvibaculum lavamentivorans (strain DS-1 / DSM 13023 / NCIMB 13966)</name>
    <dbReference type="NCBI Taxonomy" id="402881"/>
    <lineage>
        <taxon>Bacteria</taxon>
        <taxon>Pseudomonadati</taxon>
        <taxon>Pseudomonadota</taxon>
        <taxon>Alphaproteobacteria</taxon>
        <taxon>Hyphomicrobiales</taxon>
        <taxon>Parvibaculaceae</taxon>
        <taxon>Parvibaculum</taxon>
    </lineage>
</organism>
<keyword evidence="2" id="KW-0732">Signal</keyword>
<evidence type="ECO:0000313" key="3">
    <source>
        <dbReference type="EMBL" id="ABS62489.1"/>
    </source>
</evidence>
<dbReference type="OrthoDB" id="8481463at2"/>
<gene>
    <name evidence="3" type="ordered locus">Plav_0866</name>
</gene>
<reference evidence="3 4" key="1">
    <citation type="journal article" date="2011" name="Stand. Genomic Sci.">
        <title>Complete genome sequence of Parvibaculum lavamentivorans type strain (DS-1(T)).</title>
        <authorList>
            <person name="Schleheck D."/>
            <person name="Weiss M."/>
            <person name="Pitluck S."/>
            <person name="Bruce D."/>
            <person name="Land M.L."/>
            <person name="Han S."/>
            <person name="Saunders E."/>
            <person name="Tapia R."/>
            <person name="Detter C."/>
            <person name="Brettin T."/>
            <person name="Han J."/>
            <person name="Woyke T."/>
            <person name="Goodwin L."/>
            <person name="Pennacchio L."/>
            <person name="Nolan M."/>
            <person name="Cook A.M."/>
            <person name="Kjelleberg S."/>
            <person name="Thomas T."/>
        </authorList>
    </citation>
    <scope>NUCLEOTIDE SEQUENCE [LARGE SCALE GENOMIC DNA]</scope>
    <source>
        <strain evidence="4">DS-1 / DSM 13023 / NCIMB 13966</strain>
    </source>
</reference>
<dbReference type="KEGG" id="pla:Plav_0866"/>
<feature type="chain" id="PRO_5002710424" description="Lipoprotein" evidence="2">
    <location>
        <begin position="18"/>
        <end position="101"/>
    </location>
</feature>